<gene>
    <name evidence="1" type="ORF">MBRA_16840</name>
</gene>
<organism evidence="1 2">
    <name type="scientific">Mycobacterium branderi</name>
    <dbReference type="NCBI Taxonomy" id="43348"/>
    <lineage>
        <taxon>Bacteria</taxon>
        <taxon>Bacillati</taxon>
        <taxon>Actinomycetota</taxon>
        <taxon>Actinomycetes</taxon>
        <taxon>Mycobacteriales</taxon>
        <taxon>Mycobacteriaceae</taxon>
        <taxon>Mycobacterium</taxon>
    </lineage>
</organism>
<sequence length="52" mass="5897">MVSRSGQRAGLGEPPPVDKLVVCLFAAYDVEPDPERIAYYRRLWNSEDVSSR</sequence>
<dbReference type="Proteomes" id="UP000467379">
    <property type="component" value="Chromosome"/>
</dbReference>
<proteinExistence type="predicted"/>
<accession>A0ABM7KK83</accession>
<dbReference type="EMBL" id="AP022606">
    <property type="protein sequence ID" value="BBZ11489.1"/>
    <property type="molecule type" value="Genomic_DNA"/>
</dbReference>
<dbReference type="RefSeq" id="WP_163659451.1">
    <property type="nucleotide sequence ID" value="NZ_AP022606.1"/>
</dbReference>
<name>A0ABM7KK83_9MYCO</name>
<reference evidence="1 2" key="1">
    <citation type="journal article" date="2019" name="Emerg. Microbes Infect.">
        <title>Comprehensive subspecies identification of 175 nontuberculous mycobacteria species based on 7547 genomic profiles.</title>
        <authorList>
            <person name="Matsumoto Y."/>
            <person name="Kinjo T."/>
            <person name="Motooka D."/>
            <person name="Nabeya D."/>
            <person name="Jung N."/>
            <person name="Uechi K."/>
            <person name="Horii T."/>
            <person name="Iida T."/>
            <person name="Fujita J."/>
            <person name="Nakamura S."/>
        </authorList>
    </citation>
    <scope>NUCLEOTIDE SEQUENCE [LARGE SCALE GENOMIC DNA]</scope>
    <source>
        <strain evidence="1 2">JCM 12687</strain>
    </source>
</reference>
<protein>
    <submittedName>
        <fullName evidence="1">Uncharacterized protein</fullName>
    </submittedName>
</protein>
<evidence type="ECO:0000313" key="1">
    <source>
        <dbReference type="EMBL" id="BBZ11489.1"/>
    </source>
</evidence>
<evidence type="ECO:0000313" key="2">
    <source>
        <dbReference type="Proteomes" id="UP000467379"/>
    </source>
</evidence>
<keyword evidence="2" id="KW-1185">Reference proteome</keyword>